<feature type="transmembrane region" description="Helical" evidence="2">
    <location>
        <begin position="41"/>
        <end position="61"/>
    </location>
</feature>
<evidence type="ECO:0000256" key="1">
    <source>
        <dbReference type="SAM" id="MobiDB-lite"/>
    </source>
</evidence>
<gene>
    <name evidence="3" type="ORF">PVT71_09940</name>
</gene>
<sequence>MFYDQSLAALKLWQRFYSCIALIGFSLPAVCFFAALEANNAILATLEILAGVSSVPVALAAGGRIGTLARLCHSQEAGSQRQMRWSPPRSWSSR</sequence>
<dbReference type="EMBL" id="CP123384">
    <property type="protein sequence ID" value="XCC92798.1"/>
    <property type="molecule type" value="Genomic_DNA"/>
</dbReference>
<feature type="transmembrane region" description="Helical" evidence="2">
    <location>
        <begin position="12"/>
        <end position="35"/>
    </location>
</feature>
<keyword evidence="2" id="KW-1133">Transmembrane helix</keyword>
<name>A0AAU8AD51_9RHOB</name>
<evidence type="ECO:0000256" key="2">
    <source>
        <dbReference type="SAM" id="Phobius"/>
    </source>
</evidence>
<evidence type="ECO:0000313" key="3">
    <source>
        <dbReference type="EMBL" id="XCC92798.1"/>
    </source>
</evidence>
<keyword evidence="2" id="KW-0812">Transmembrane</keyword>
<proteinExistence type="predicted"/>
<accession>A0AAU8AD51</accession>
<organism evidence="3">
    <name type="scientific">Alloyangia sp. H15</name>
    <dbReference type="NCBI Taxonomy" id="3029062"/>
    <lineage>
        <taxon>Bacteria</taxon>
        <taxon>Pseudomonadati</taxon>
        <taxon>Pseudomonadota</taxon>
        <taxon>Alphaproteobacteria</taxon>
        <taxon>Rhodobacterales</taxon>
        <taxon>Roseobacteraceae</taxon>
        <taxon>Alloyangia</taxon>
    </lineage>
</organism>
<keyword evidence="2" id="KW-0472">Membrane</keyword>
<protein>
    <submittedName>
        <fullName evidence="3">Uncharacterized protein</fullName>
    </submittedName>
</protein>
<feature type="region of interest" description="Disordered" evidence="1">
    <location>
        <begin position="75"/>
        <end position="94"/>
    </location>
</feature>
<dbReference type="RefSeq" id="WP_353471627.1">
    <property type="nucleotide sequence ID" value="NZ_CP123384.1"/>
</dbReference>
<feature type="compositionally biased region" description="Low complexity" evidence="1">
    <location>
        <begin position="84"/>
        <end position="94"/>
    </location>
</feature>
<reference evidence="3" key="1">
    <citation type="submission" date="2023-02" db="EMBL/GenBank/DDBJ databases">
        <title>Description and genomic characterization of Salipiger bruguierae sp. nov., isolated from the sediment of mangrove plant Bruguiera sexangula.</title>
        <authorList>
            <person name="Long M."/>
        </authorList>
    </citation>
    <scope>NUCLEOTIDE SEQUENCE</scope>
    <source>
        <strain evidence="3">H15</strain>
    </source>
</reference>
<dbReference type="AlphaFoldDB" id="A0AAU8AD51"/>